<feature type="domain" description="GIY-YIG" evidence="1">
    <location>
        <begin position="1"/>
        <end position="47"/>
    </location>
</feature>
<accession>A0A6B3QX07</accession>
<keyword evidence="3" id="KW-1185">Reference proteome</keyword>
<dbReference type="InterPro" id="IPR035901">
    <property type="entry name" value="GIY-YIG_endonuc_sf"/>
</dbReference>
<dbReference type="InterPro" id="IPR000305">
    <property type="entry name" value="GIY-YIG_endonuc"/>
</dbReference>
<comment type="caution">
    <text evidence="2">The sequence shown here is derived from an EMBL/GenBank/DDBJ whole genome shotgun (WGS) entry which is preliminary data.</text>
</comment>
<dbReference type="EMBL" id="JAAIKD010000001">
    <property type="protein sequence ID" value="NEV92539.1"/>
    <property type="molecule type" value="Genomic_DNA"/>
</dbReference>
<protein>
    <recommendedName>
        <fullName evidence="1">GIY-YIG domain-containing protein</fullName>
    </recommendedName>
</protein>
<reference evidence="2 3" key="1">
    <citation type="submission" date="2020-02" db="EMBL/GenBank/DDBJ databases">
        <title>Flavobacteriaceae Psychroflexus bacterium YR1-1, complete genome.</title>
        <authorList>
            <person name="Li Y."/>
            <person name="Wu S."/>
        </authorList>
    </citation>
    <scope>NUCLEOTIDE SEQUENCE [LARGE SCALE GENOMIC DNA]</scope>
    <source>
        <strain evidence="2 3">YR1-1</strain>
    </source>
</reference>
<dbReference type="AlphaFoldDB" id="A0A6B3QX07"/>
<dbReference type="Gene3D" id="3.40.1440.10">
    <property type="entry name" value="GIY-YIG endonuclease"/>
    <property type="match status" value="1"/>
</dbReference>
<organism evidence="2 3">
    <name type="scientific">Psychroflexus aurantiacus</name>
    <dbReference type="NCBI Taxonomy" id="2709310"/>
    <lineage>
        <taxon>Bacteria</taxon>
        <taxon>Pseudomonadati</taxon>
        <taxon>Bacteroidota</taxon>
        <taxon>Flavobacteriia</taxon>
        <taxon>Flavobacteriales</taxon>
        <taxon>Flavobacteriaceae</taxon>
        <taxon>Psychroflexus</taxon>
    </lineage>
</organism>
<evidence type="ECO:0000313" key="3">
    <source>
        <dbReference type="Proteomes" id="UP000478505"/>
    </source>
</evidence>
<dbReference type="Proteomes" id="UP000478505">
    <property type="component" value="Unassembled WGS sequence"/>
</dbReference>
<name>A0A6B3QX07_9FLAO</name>
<evidence type="ECO:0000313" key="2">
    <source>
        <dbReference type="EMBL" id="NEV92539.1"/>
    </source>
</evidence>
<sequence>MNKHNSSPFNKFTSKYRPWVLTAVFERGSSQAEAEAVEKSIKRQKKQRLTD</sequence>
<gene>
    <name evidence="2" type="ORF">G3567_00040</name>
</gene>
<dbReference type="Pfam" id="PF01541">
    <property type="entry name" value="GIY-YIG"/>
    <property type="match status" value="1"/>
</dbReference>
<proteinExistence type="predicted"/>
<evidence type="ECO:0000259" key="1">
    <source>
        <dbReference type="Pfam" id="PF01541"/>
    </source>
</evidence>